<dbReference type="EMBL" id="JACWMS010000001">
    <property type="protein sequence ID" value="MBD1318111.1"/>
    <property type="molecule type" value="Genomic_DNA"/>
</dbReference>
<evidence type="ECO:0000313" key="3">
    <source>
        <dbReference type="EMBL" id="MBD1318111.1"/>
    </source>
</evidence>
<dbReference type="Pfam" id="PF18726">
    <property type="entry name" value="HEPN_SAV_6107"/>
    <property type="match status" value="1"/>
</dbReference>
<feature type="compositionally biased region" description="Basic residues" evidence="1">
    <location>
        <begin position="11"/>
        <end position="24"/>
    </location>
</feature>
<evidence type="ECO:0000259" key="2">
    <source>
        <dbReference type="Pfam" id="PF18726"/>
    </source>
</evidence>
<protein>
    <recommendedName>
        <fullName evidence="2">SAV-6107-like HEPN domain-containing protein</fullName>
    </recommendedName>
</protein>
<feature type="domain" description="SAV-6107-like HEPN" evidence="2">
    <location>
        <begin position="86"/>
        <end position="185"/>
    </location>
</feature>
<gene>
    <name evidence="3" type="ORF">IDF66_00810</name>
</gene>
<accession>A0ABR7W5K8</accession>
<dbReference type="Proteomes" id="UP000602395">
    <property type="component" value="Unassembled WGS sequence"/>
</dbReference>
<feature type="compositionally biased region" description="Polar residues" evidence="1">
    <location>
        <begin position="54"/>
        <end position="63"/>
    </location>
</feature>
<feature type="region of interest" description="Disordered" evidence="1">
    <location>
        <begin position="36"/>
        <end position="64"/>
    </location>
</feature>
<name>A0ABR7W5K8_9ACTN</name>
<evidence type="ECO:0000313" key="4">
    <source>
        <dbReference type="Proteomes" id="UP000602395"/>
    </source>
</evidence>
<comment type="caution">
    <text evidence="3">The sequence shown here is derived from an EMBL/GenBank/DDBJ whole genome shotgun (WGS) entry which is preliminary data.</text>
</comment>
<reference evidence="3 4" key="1">
    <citation type="submission" date="2020-09" db="EMBL/GenBank/DDBJ databases">
        <title>Novel species in genus Gordonia.</title>
        <authorList>
            <person name="Zhang G."/>
        </authorList>
    </citation>
    <scope>NUCLEOTIDE SEQUENCE [LARGE SCALE GENOMIC DNA]</scope>
    <source>
        <strain evidence="3 4">ON-33</strain>
    </source>
</reference>
<organism evidence="3 4">
    <name type="scientific">Gordonia hankookensis</name>
    <dbReference type="NCBI Taxonomy" id="589403"/>
    <lineage>
        <taxon>Bacteria</taxon>
        <taxon>Bacillati</taxon>
        <taxon>Actinomycetota</taxon>
        <taxon>Actinomycetes</taxon>
        <taxon>Mycobacteriales</taxon>
        <taxon>Gordoniaceae</taxon>
        <taxon>Gordonia</taxon>
    </lineage>
</organism>
<proteinExistence type="predicted"/>
<feature type="region of interest" description="Disordered" evidence="1">
    <location>
        <begin position="1"/>
        <end position="24"/>
    </location>
</feature>
<keyword evidence="4" id="KW-1185">Reference proteome</keyword>
<sequence length="207" mass="23526">MNQPPQAVLSTRRHRAPARRRRGKRLLSGRRCIQQSHRVQRRPTDHGEVDMPNSIPTTGSTTDIDPIVVGRSRDLLDRAQNLFDNADGVDDSAERFRQYYLTALRAAGAALEIHEPTNRPVRRRHSRSAWNRVPVVVPELDDHAAYFAARSRVRLDIEAGLVRAIDDRAVQQMRRRVIDLLDAVEALLISYEQGKLPHQAAHSDRTA</sequence>
<dbReference type="InterPro" id="IPR040891">
    <property type="entry name" value="HEPN_SAV_6107"/>
</dbReference>
<evidence type="ECO:0000256" key="1">
    <source>
        <dbReference type="SAM" id="MobiDB-lite"/>
    </source>
</evidence>